<evidence type="ECO:0000313" key="2">
    <source>
        <dbReference type="Proteomes" id="UP000295724"/>
    </source>
</evidence>
<reference evidence="1 2" key="1">
    <citation type="submission" date="2019-03" db="EMBL/GenBank/DDBJ databases">
        <title>Genomic Encyclopedia of Type Strains, Phase IV (KMG-IV): sequencing the most valuable type-strain genomes for metagenomic binning, comparative biology and taxonomic classification.</title>
        <authorList>
            <person name="Goeker M."/>
        </authorList>
    </citation>
    <scope>NUCLEOTIDE SEQUENCE [LARGE SCALE GENOMIC DNA]</scope>
    <source>
        <strain evidence="1 2">DSM 25488</strain>
    </source>
</reference>
<name>A0A4R6XIN5_9GAMM</name>
<keyword evidence="2" id="KW-1185">Reference proteome</keyword>
<evidence type="ECO:0000313" key="1">
    <source>
        <dbReference type="EMBL" id="TDR19345.1"/>
    </source>
</evidence>
<dbReference type="Proteomes" id="UP000295724">
    <property type="component" value="Unassembled WGS sequence"/>
</dbReference>
<organism evidence="1 2">
    <name type="scientific">Marinicella litoralis</name>
    <dbReference type="NCBI Taxonomy" id="644220"/>
    <lineage>
        <taxon>Bacteria</taxon>
        <taxon>Pseudomonadati</taxon>
        <taxon>Pseudomonadota</taxon>
        <taxon>Gammaproteobacteria</taxon>
        <taxon>Lysobacterales</taxon>
        <taxon>Marinicellaceae</taxon>
        <taxon>Marinicella</taxon>
    </lineage>
</organism>
<dbReference type="RefSeq" id="WP_099020241.1">
    <property type="nucleotide sequence ID" value="NZ_SNZB01000004.1"/>
</dbReference>
<accession>A0A4R6XIN5</accession>
<dbReference type="InterPro" id="IPR045445">
    <property type="entry name" value="DUF6502"/>
</dbReference>
<gene>
    <name evidence="1" type="ORF">C8D91_1894</name>
</gene>
<proteinExistence type="predicted"/>
<dbReference type="AlphaFoldDB" id="A0A4R6XIN5"/>
<dbReference type="EMBL" id="SNZB01000004">
    <property type="protein sequence ID" value="TDR19345.1"/>
    <property type="molecule type" value="Genomic_DNA"/>
</dbReference>
<dbReference type="Pfam" id="PF20112">
    <property type="entry name" value="DUF6502"/>
    <property type="match status" value="1"/>
</dbReference>
<protein>
    <submittedName>
        <fullName evidence="1">Uncharacterized protein</fullName>
    </submittedName>
</protein>
<sequence length="278" mass="32119">MPASLNDVIKKMLIQIFRPLVRMLLRLNVPFHVVSDILKWVYVDVANKYFGINNKKPTKSRIAVITGLSRIQVDQQLKLNLFNADNSHRKWHRAGRVLTGWVEDKDYQNHHGKPKIIAIEDDSNINFTKLVEKYSGGATYKSVLDELLQAEAVVVNSDNQVELIKPFYLSENDPDDIQNVDFLGLSTQYLLETIDHNIDPDRDHPRFQRIVLHDKLPKSLANLAESYARKKSQELANDVDEYIEHLIQHSELEDDQELIPYIGVGIYFYKADNDENPL</sequence>
<comment type="caution">
    <text evidence="1">The sequence shown here is derived from an EMBL/GenBank/DDBJ whole genome shotgun (WGS) entry which is preliminary data.</text>
</comment>